<feature type="compositionally biased region" description="Basic and acidic residues" evidence="4">
    <location>
        <begin position="563"/>
        <end position="576"/>
    </location>
</feature>
<feature type="compositionally biased region" description="Low complexity" evidence="4">
    <location>
        <begin position="107"/>
        <end position="122"/>
    </location>
</feature>
<keyword evidence="7" id="KW-1185">Reference proteome</keyword>
<dbReference type="FunCoup" id="A0A7R8UGQ4">
    <property type="interactions" value="428"/>
</dbReference>
<dbReference type="InterPro" id="IPR056611">
    <property type="entry name" value="ENOX1/2_dom"/>
</dbReference>
<keyword evidence="1 2" id="KW-0694">RNA-binding</keyword>
<evidence type="ECO:0000256" key="1">
    <source>
        <dbReference type="ARBA" id="ARBA00022884"/>
    </source>
</evidence>
<feature type="compositionally biased region" description="Polar residues" evidence="4">
    <location>
        <begin position="702"/>
        <end position="719"/>
    </location>
</feature>
<dbReference type="InParanoid" id="A0A7R8UGQ4"/>
<dbReference type="PANTHER" id="PTHR16001:SF4">
    <property type="entry name" value="ECTO-NOX DISULFIDE-THIOL EXCHANGER 1-LIKE PROTEIN"/>
    <property type="match status" value="1"/>
</dbReference>
<dbReference type="EMBL" id="LR899010">
    <property type="protein sequence ID" value="CAD7080570.1"/>
    <property type="molecule type" value="Genomic_DNA"/>
</dbReference>
<evidence type="ECO:0000313" key="7">
    <source>
        <dbReference type="Proteomes" id="UP000594454"/>
    </source>
</evidence>
<dbReference type="AlphaFoldDB" id="A0A7R8UGQ4"/>
<dbReference type="CDD" id="cd12228">
    <property type="entry name" value="RRM_ENOX"/>
    <property type="match status" value="1"/>
</dbReference>
<dbReference type="Proteomes" id="UP000594454">
    <property type="component" value="Chromosome 2"/>
</dbReference>
<evidence type="ECO:0000256" key="4">
    <source>
        <dbReference type="SAM" id="MobiDB-lite"/>
    </source>
</evidence>
<evidence type="ECO:0000259" key="5">
    <source>
        <dbReference type="PROSITE" id="PS50102"/>
    </source>
</evidence>
<protein>
    <recommendedName>
        <fullName evidence="5">RRM domain-containing protein</fullName>
    </recommendedName>
</protein>
<feature type="region of interest" description="Disordered" evidence="4">
    <location>
        <begin position="676"/>
        <end position="719"/>
    </location>
</feature>
<dbReference type="GO" id="GO:0003723">
    <property type="term" value="F:RNA binding"/>
    <property type="evidence" value="ECO:0007669"/>
    <property type="project" value="UniProtKB-UniRule"/>
</dbReference>
<accession>A0A7R8UGQ4</accession>
<dbReference type="GO" id="GO:0016491">
    <property type="term" value="F:oxidoreductase activity"/>
    <property type="evidence" value="ECO:0007669"/>
    <property type="project" value="InterPro"/>
</dbReference>
<dbReference type="GO" id="GO:0009897">
    <property type="term" value="C:external side of plasma membrane"/>
    <property type="evidence" value="ECO:0007669"/>
    <property type="project" value="InterPro"/>
</dbReference>
<dbReference type="GO" id="GO:0007624">
    <property type="term" value="P:ultradian rhythm"/>
    <property type="evidence" value="ECO:0007669"/>
    <property type="project" value="InterPro"/>
</dbReference>
<feature type="region of interest" description="Disordered" evidence="4">
    <location>
        <begin position="73"/>
        <end position="139"/>
    </location>
</feature>
<feature type="domain" description="RRM" evidence="5">
    <location>
        <begin position="305"/>
        <end position="384"/>
    </location>
</feature>
<dbReference type="InterPro" id="IPR012677">
    <property type="entry name" value="Nucleotide-bd_a/b_plait_sf"/>
</dbReference>
<evidence type="ECO:0000256" key="2">
    <source>
        <dbReference type="PROSITE-ProRule" id="PRU00176"/>
    </source>
</evidence>
<evidence type="ECO:0000256" key="3">
    <source>
        <dbReference type="SAM" id="Coils"/>
    </source>
</evidence>
<dbReference type="PROSITE" id="PS50102">
    <property type="entry name" value="RRM"/>
    <property type="match status" value="1"/>
</dbReference>
<dbReference type="InterPro" id="IPR000504">
    <property type="entry name" value="RRM_dom"/>
</dbReference>
<dbReference type="PANTHER" id="PTHR16001">
    <property type="entry name" value="ECTO-NOX DISULFIDE-THIOL EXCHANGER"/>
    <property type="match status" value="1"/>
</dbReference>
<dbReference type="InterPro" id="IPR035979">
    <property type="entry name" value="RBD_domain_sf"/>
</dbReference>
<name>A0A7R8UGQ4_HERIL</name>
<dbReference type="Gene3D" id="3.30.70.330">
    <property type="match status" value="1"/>
</dbReference>
<keyword evidence="3" id="KW-0175">Coiled coil</keyword>
<reference evidence="6 7" key="1">
    <citation type="submission" date="2020-11" db="EMBL/GenBank/DDBJ databases">
        <authorList>
            <person name="Wallbank WR R."/>
            <person name="Pardo Diaz C."/>
            <person name="Kozak K."/>
            <person name="Martin S."/>
            <person name="Jiggins C."/>
            <person name="Moest M."/>
            <person name="Warren A I."/>
            <person name="Generalovic N T."/>
            <person name="Byers J.R.P. K."/>
            <person name="Montejo-Kovacevich G."/>
            <person name="Yen C E."/>
        </authorList>
    </citation>
    <scope>NUCLEOTIDE SEQUENCE [LARGE SCALE GENOMIC DNA]</scope>
</reference>
<feature type="region of interest" description="Disordered" evidence="4">
    <location>
        <begin position="557"/>
        <end position="576"/>
    </location>
</feature>
<organism evidence="6 7">
    <name type="scientific">Hermetia illucens</name>
    <name type="common">Black soldier fly</name>
    <dbReference type="NCBI Taxonomy" id="343691"/>
    <lineage>
        <taxon>Eukaryota</taxon>
        <taxon>Metazoa</taxon>
        <taxon>Ecdysozoa</taxon>
        <taxon>Arthropoda</taxon>
        <taxon>Hexapoda</taxon>
        <taxon>Insecta</taxon>
        <taxon>Pterygota</taxon>
        <taxon>Neoptera</taxon>
        <taxon>Endopterygota</taxon>
        <taxon>Diptera</taxon>
        <taxon>Brachycera</taxon>
        <taxon>Stratiomyomorpha</taxon>
        <taxon>Stratiomyidae</taxon>
        <taxon>Hermetiinae</taxon>
        <taxon>Hermetia</taxon>
    </lineage>
</organism>
<dbReference type="InterPro" id="IPR038876">
    <property type="entry name" value="ENOX"/>
</dbReference>
<feature type="coiled-coil region" evidence="3">
    <location>
        <begin position="470"/>
        <end position="508"/>
    </location>
</feature>
<feature type="coiled-coil region" evidence="3">
    <location>
        <begin position="576"/>
        <end position="635"/>
    </location>
</feature>
<gene>
    <name evidence="6" type="ORF">HERILL_LOCUS3717</name>
</gene>
<dbReference type="SMART" id="SM00360">
    <property type="entry name" value="RRM"/>
    <property type="match status" value="1"/>
</dbReference>
<dbReference type="Pfam" id="PF00076">
    <property type="entry name" value="RRM_1"/>
    <property type="match status" value="1"/>
</dbReference>
<dbReference type="OMA" id="KELTQMM"/>
<dbReference type="Pfam" id="PF23267">
    <property type="entry name" value="ENOX1"/>
    <property type="match status" value="1"/>
</dbReference>
<sequence>MSFGYTPLDGNALHAMVPIMGNISNMTNGSNFIPQLAAVASGAGTMPTLSGPSLIPAHLSAALNDSPLEFKTNTLSGAKSSMDKKSSTTTQQNQMGAGPMDLENDNESPSSIISNSGGSIESALSSKRLGSGREHKISTGSLDDDSACAGIKVNSETNLISAANTTSVQNKPIVMSSEMFLNGMMGVGPPPPPPHPHHQHSHHPQGFMVMPAGMMMDPTAMAAAATIQMQQFPLMAATIPPQQTTTQSPVTTQQVVDSSQPQSTQPLPVLPIQIKEIITCKSCTLYPPNPNAPPPTIRERPPGCRTVFVGGLPENITEEIIREIFESCGEITTLRLSKKNFCHIRFAFEASVDSAIYLSGYRIRIANSSESANCGRLHVDYAQARDDQYEWECKQRQLQREQRHRERMERERLRSMSPPPIVHYTEHEAGNVAEKLKNDDTFLKAVVTLIAWLERGDCSKKNANTFYSMIQSTNAHVRRLQNDKLQYEEDLRRAREQYRKQMQNMGQQFTQIEKVFIAASHKKVWDHFTKAQRKNIDLWKKQSTDVRCIQIEDDDMEMSDDDRDYKSSSKRTKFDNDNLKEENDSLRCQLEAYRNEMNLVKSDLKSDSDFREQQIKVLQETIRNLQTQLIENKVKEKEFSNKICDLEQKLKQANVKELLLKTKIVEASTRNQSAKCTEIEDTTSADKMQSDNNGSHRDDDNISNVTKSSMESGNQNNAGCNTQIKVEKIDRDDARIIGLVSTFLVVHPFGASTDYICSYLQKLHPDLRPRELEEILSKYDSIFCEEVTGIGAKIERKWKFCGFADFDYGVNMNSID</sequence>
<evidence type="ECO:0000313" key="6">
    <source>
        <dbReference type="EMBL" id="CAD7080570.1"/>
    </source>
</evidence>
<dbReference type="OrthoDB" id="10039782at2759"/>
<proteinExistence type="predicted"/>
<dbReference type="SUPFAM" id="SSF54928">
    <property type="entry name" value="RNA-binding domain, RBD"/>
    <property type="match status" value="1"/>
</dbReference>
<dbReference type="InterPro" id="IPR034140">
    <property type="entry name" value="ENOX_RRM"/>
</dbReference>